<accession>A0A0V1MWP2</accession>
<reference evidence="1 2" key="1">
    <citation type="submission" date="2015-01" db="EMBL/GenBank/DDBJ databases">
        <title>Evolution of Trichinella species and genotypes.</title>
        <authorList>
            <person name="Korhonen P.K."/>
            <person name="Edoardo P."/>
            <person name="Giuseppe L.R."/>
            <person name="Gasser R.B."/>
        </authorList>
    </citation>
    <scope>NUCLEOTIDE SEQUENCE [LARGE SCALE GENOMIC DNA]</scope>
    <source>
        <strain evidence="1">ISS1980</strain>
    </source>
</reference>
<evidence type="ECO:0000313" key="2">
    <source>
        <dbReference type="Proteomes" id="UP000054843"/>
    </source>
</evidence>
<protein>
    <submittedName>
        <fullName evidence="1">Uncharacterized protein</fullName>
    </submittedName>
</protein>
<organism evidence="1 2">
    <name type="scientific">Trichinella papuae</name>
    <dbReference type="NCBI Taxonomy" id="268474"/>
    <lineage>
        <taxon>Eukaryota</taxon>
        <taxon>Metazoa</taxon>
        <taxon>Ecdysozoa</taxon>
        <taxon>Nematoda</taxon>
        <taxon>Enoplea</taxon>
        <taxon>Dorylaimia</taxon>
        <taxon>Trichinellida</taxon>
        <taxon>Trichinellidae</taxon>
        <taxon>Trichinella</taxon>
    </lineage>
</organism>
<keyword evidence="2" id="KW-1185">Reference proteome</keyword>
<dbReference type="EMBL" id="JYDO01000030">
    <property type="protein sequence ID" value="KRZ76200.1"/>
    <property type="molecule type" value="Genomic_DNA"/>
</dbReference>
<gene>
    <name evidence="1" type="ORF">T10_8520</name>
</gene>
<name>A0A0V1MWP2_9BILA</name>
<evidence type="ECO:0000313" key="1">
    <source>
        <dbReference type="EMBL" id="KRZ76200.1"/>
    </source>
</evidence>
<sequence length="92" mass="10277">MQVLLKLDISIKLAKIKQKKAQSCVVRTDDQLTKCYNCRSRLAEDNLVLVVKNEFWLAIVKHQSATRIVTSNQPAFLNGAAIAKTSTISSRC</sequence>
<proteinExistence type="predicted"/>
<dbReference type="Proteomes" id="UP000054843">
    <property type="component" value="Unassembled WGS sequence"/>
</dbReference>
<comment type="caution">
    <text evidence="1">The sequence shown here is derived from an EMBL/GenBank/DDBJ whole genome shotgun (WGS) entry which is preliminary data.</text>
</comment>
<dbReference type="OrthoDB" id="5929943at2759"/>
<dbReference type="AlphaFoldDB" id="A0A0V1MWP2"/>